<evidence type="ECO:0000313" key="1">
    <source>
        <dbReference type="EMBL" id="RCW42485.1"/>
    </source>
</evidence>
<accession>A0A368VNC0</accession>
<proteinExistence type="predicted"/>
<keyword evidence="2" id="KW-1185">Reference proteome</keyword>
<dbReference type="AlphaFoldDB" id="A0A368VNC0"/>
<evidence type="ECO:0000313" key="2">
    <source>
        <dbReference type="Proteomes" id="UP000252415"/>
    </source>
</evidence>
<reference evidence="1 2" key="1">
    <citation type="submission" date="2018-07" db="EMBL/GenBank/DDBJ databases">
        <title>Genomic Encyclopedia of Type Strains, Phase III (KMG-III): the genomes of soil and plant-associated and newly described type strains.</title>
        <authorList>
            <person name="Whitman W."/>
        </authorList>
    </citation>
    <scope>NUCLEOTIDE SEQUENCE [LARGE SCALE GENOMIC DNA]</scope>
    <source>
        <strain evidence="1 2">CECT 7506</strain>
    </source>
</reference>
<dbReference type="Proteomes" id="UP000252415">
    <property type="component" value="Unassembled WGS sequence"/>
</dbReference>
<protein>
    <submittedName>
        <fullName evidence="1">Uncharacterized protein</fullName>
    </submittedName>
</protein>
<organism evidence="1 2">
    <name type="scientific">Paenibacillus prosopidis</name>
    <dbReference type="NCBI Taxonomy" id="630520"/>
    <lineage>
        <taxon>Bacteria</taxon>
        <taxon>Bacillati</taxon>
        <taxon>Bacillota</taxon>
        <taxon>Bacilli</taxon>
        <taxon>Bacillales</taxon>
        <taxon>Paenibacillaceae</taxon>
        <taxon>Paenibacillus</taxon>
    </lineage>
</organism>
<sequence length="46" mass="5144">MFAKNDNEFACLKEAMVSKAKGLGYDDVIKFQVENYEKTVGAALKK</sequence>
<dbReference type="EMBL" id="QPJD01000016">
    <property type="protein sequence ID" value="RCW42485.1"/>
    <property type="molecule type" value="Genomic_DNA"/>
</dbReference>
<gene>
    <name evidence="1" type="ORF">DFP97_11647</name>
</gene>
<name>A0A368VNC0_9BACL</name>
<comment type="caution">
    <text evidence="1">The sequence shown here is derived from an EMBL/GenBank/DDBJ whole genome shotgun (WGS) entry which is preliminary data.</text>
</comment>